<organism evidence="2 3">
    <name type="scientific">Rickettsia amblyommatis str. Ac/Pa</name>
    <dbReference type="NCBI Taxonomy" id="1359164"/>
    <lineage>
        <taxon>Bacteria</taxon>
        <taxon>Pseudomonadati</taxon>
        <taxon>Pseudomonadota</taxon>
        <taxon>Alphaproteobacteria</taxon>
        <taxon>Rickettsiales</taxon>
        <taxon>Rickettsiaceae</taxon>
        <taxon>Rickettsieae</taxon>
        <taxon>Rickettsia</taxon>
        <taxon>spotted fever group</taxon>
    </lineage>
</organism>
<feature type="region of interest" description="Disordered" evidence="1">
    <location>
        <begin position="22"/>
        <end position="44"/>
    </location>
</feature>
<name>A0A0F3N3S2_RICAM</name>
<accession>A0A0F3N3S2</accession>
<protein>
    <submittedName>
        <fullName evidence="2">Uncharacterized protein</fullName>
    </submittedName>
</protein>
<dbReference type="PATRIC" id="fig|1359164.3.peg.1332"/>
<keyword evidence="3" id="KW-1185">Reference proteome</keyword>
<sequence>MILRQQINNIISKQLFISTSSEEQEELELSGNDKRPNPSCCELL</sequence>
<proteinExistence type="predicted"/>
<evidence type="ECO:0000256" key="1">
    <source>
        <dbReference type="SAM" id="MobiDB-lite"/>
    </source>
</evidence>
<comment type="caution">
    <text evidence="2">The sequence shown here is derived from an EMBL/GenBank/DDBJ whole genome shotgun (WGS) entry which is preliminary data.</text>
</comment>
<dbReference type="Proteomes" id="UP000033556">
    <property type="component" value="Unassembled WGS sequence"/>
</dbReference>
<evidence type="ECO:0000313" key="2">
    <source>
        <dbReference type="EMBL" id="KJV62322.1"/>
    </source>
</evidence>
<gene>
    <name evidence="2" type="ORF">APHACPA_1346</name>
</gene>
<dbReference type="EMBL" id="LANR01000001">
    <property type="protein sequence ID" value="KJV62322.1"/>
    <property type="molecule type" value="Genomic_DNA"/>
</dbReference>
<reference evidence="2 3" key="1">
    <citation type="submission" date="2015-01" db="EMBL/GenBank/DDBJ databases">
        <title>Genome Sequencing of Rickettsiales.</title>
        <authorList>
            <person name="Daugherty S.C."/>
            <person name="Su Q."/>
            <person name="Abolude K."/>
            <person name="Beier-Sexton M."/>
            <person name="Carlyon J.A."/>
            <person name="Carter R."/>
            <person name="Day N.P."/>
            <person name="Dumler S.J."/>
            <person name="Dyachenko V."/>
            <person name="Godinez A."/>
            <person name="Kurtti T.J."/>
            <person name="Lichay M."/>
            <person name="Mullins K.E."/>
            <person name="Ott S."/>
            <person name="Pappas-Brown V."/>
            <person name="Paris D.H."/>
            <person name="Patel P."/>
            <person name="Richards A.L."/>
            <person name="Sadzewicz L."/>
            <person name="Sears K."/>
            <person name="Seidman D."/>
            <person name="Sengamalay N."/>
            <person name="Stenos J."/>
            <person name="Tallon L.J."/>
            <person name="Vincent G."/>
            <person name="Fraser C.M."/>
            <person name="Munderloh U."/>
            <person name="Dunning-Hotopp J.C."/>
        </authorList>
    </citation>
    <scope>NUCLEOTIDE SEQUENCE [LARGE SCALE GENOMIC DNA]</scope>
    <source>
        <strain evidence="2 3">Ac/Pa</strain>
    </source>
</reference>
<dbReference type="AlphaFoldDB" id="A0A0F3N3S2"/>
<evidence type="ECO:0000313" key="3">
    <source>
        <dbReference type="Proteomes" id="UP000033556"/>
    </source>
</evidence>